<evidence type="ECO:0008006" key="4">
    <source>
        <dbReference type="Google" id="ProtNLM"/>
    </source>
</evidence>
<sequence>MKKMNRTDFLKIGTMAALSPLFVKATANDFTAPIDTEMMRRLLTANDKSASQLMETVKQGNLRFGRMIAYDIAVLTAAYCAKGSAYYHNAAVVEKLDILVKFLASAQAEDGTVNVGNLESPPDTAFLIEILGPAATIMRKDNSSELLDVQQQLKQILLKAGEGLVTGGIHTPNHRWVISAALAQINHLFPNKKYINRINDWLGEGVFIDADGHYPERSGIYSGVENAAFITIARLANKSSLYAPVRKNLFMYQYYIESNGDLVRNDSRRQDQYEAAAKPSTLFYLQYRYMAVHEKNKLFAATCKQIESTKDFEKDILSRSLFYFLEDEILQQQLPTAEILPDRYEKLFPTSHLLRIKEKNTTVTLFGGTDQPLLIASGRSNSPDFFSYRKGDAILKYMRLSSSFFSMGYFYSDGLRKEGNSYVLRKKLEIPYYQPMPKEKRKANGDYKLSPSIDDRFWNKMDFSNRPVSNVKTLETIVRLTETHGTVELEFDIKGMKAVPVTIELCFKEGGQLTGVTAADANGNSFLEQGTGEYRSGSDVITFGPGAVTHKQVMNLEGERYSTHFGTLRTKGEHVYITGTTPFKHKLTFS</sequence>
<proteinExistence type="predicted"/>
<evidence type="ECO:0000313" key="3">
    <source>
        <dbReference type="Proteomes" id="UP000515344"/>
    </source>
</evidence>
<gene>
    <name evidence="2" type="ORF">H4075_15335</name>
</gene>
<reference evidence="3" key="1">
    <citation type="submission" date="2020-08" db="EMBL/GenBank/DDBJ databases">
        <title>Lacibacter sp. S13-6-6 genome sequencing.</title>
        <authorList>
            <person name="Jin L."/>
        </authorList>
    </citation>
    <scope>NUCLEOTIDE SEQUENCE [LARGE SCALE GENOMIC DNA]</scope>
    <source>
        <strain evidence="3">S13-6-6</strain>
    </source>
</reference>
<dbReference type="RefSeq" id="WP_182801713.1">
    <property type="nucleotide sequence ID" value="NZ_CP060007.1"/>
</dbReference>
<organism evidence="2 3">
    <name type="scientific">Lacibacter sediminis</name>
    <dbReference type="NCBI Taxonomy" id="2760713"/>
    <lineage>
        <taxon>Bacteria</taxon>
        <taxon>Pseudomonadati</taxon>
        <taxon>Bacteroidota</taxon>
        <taxon>Chitinophagia</taxon>
        <taxon>Chitinophagales</taxon>
        <taxon>Chitinophagaceae</taxon>
        <taxon>Lacibacter</taxon>
    </lineage>
</organism>
<dbReference type="AlphaFoldDB" id="A0A7G5XD95"/>
<dbReference type="KEGG" id="lacs:H4075_15335"/>
<keyword evidence="3" id="KW-1185">Reference proteome</keyword>
<name>A0A7G5XD95_9BACT</name>
<dbReference type="Proteomes" id="UP000515344">
    <property type="component" value="Chromosome"/>
</dbReference>
<feature type="chain" id="PRO_5028962317" description="Heparinase II/III family protein" evidence="1">
    <location>
        <begin position="26"/>
        <end position="590"/>
    </location>
</feature>
<keyword evidence="1" id="KW-0732">Signal</keyword>
<accession>A0A7G5XD95</accession>
<evidence type="ECO:0000256" key="1">
    <source>
        <dbReference type="SAM" id="SignalP"/>
    </source>
</evidence>
<protein>
    <recommendedName>
        <fullName evidence="4">Heparinase II/III family protein</fullName>
    </recommendedName>
</protein>
<feature type="signal peptide" evidence="1">
    <location>
        <begin position="1"/>
        <end position="25"/>
    </location>
</feature>
<dbReference type="EMBL" id="CP060007">
    <property type="protein sequence ID" value="QNA43448.1"/>
    <property type="molecule type" value="Genomic_DNA"/>
</dbReference>
<evidence type="ECO:0000313" key="2">
    <source>
        <dbReference type="EMBL" id="QNA43448.1"/>
    </source>
</evidence>